<comment type="similarity">
    <text evidence="1">Belongs to the 'phage' integrase family.</text>
</comment>
<dbReference type="PANTHER" id="PTHR30629">
    <property type="entry name" value="PROPHAGE INTEGRASE"/>
    <property type="match status" value="1"/>
</dbReference>
<dbReference type="RefSeq" id="WP_189045420.1">
    <property type="nucleotide sequence ID" value="NZ_BMJQ01000005.1"/>
</dbReference>
<feature type="region of interest" description="Disordered" evidence="5">
    <location>
        <begin position="421"/>
        <end position="442"/>
    </location>
</feature>
<dbReference type="InterPro" id="IPR002104">
    <property type="entry name" value="Integrase_catalytic"/>
</dbReference>
<accession>A0A8J2YSR6</accession>
<dbReference type="AlphaFoldDB" id="A0A8J2YSR6"/>
<dbReference type="PANTHER" id="PTHR30629:SF2">
    <property type="entry name" value="PROPHAGE INTEGRASE INTS-RELATED"/>
    <property type="match status" value="1"/>
</dbReference>
<sequence>MAKRVGVLLTKRTVDAAEKKDKRYYVWDSELSGFGLRVETSGAKTFIVRYRAEGGGRTAAQRFVTIGRHGLLTPDAARKQAKVVLGGVAKGEDPADDRRAKRAEMKIKGLLDLYEEEGCVIQRGKRQGMPMKPLTKQFTMARLRNHVEPLLGHKRVTETNAGDVERMVRDITAGKTARDEKVGPRKRIIVRGGEGIARKVVRDLSAVFSFAVRREIVSRNPCETAAVRKTDNQRERFLTLEEVSQLGAALEELEQEGANSKALNIARLWALTGCRRNEIAALKRSEVNLNEGLLEFDDSKTGKSVRPLGAAAIALLRSLLEQSSDSEFVFPAERGDGHYQGIKGVWRKAIAKAKLVGITPHTLRHTMGSTSISNGEALALTGAILGHSNPRSTAIYAHVQNDPSRRAANRVTRKLAAALAGKPNEKPARTAKRESAKTKGDEELLRVVARQLTEDGPEAARLRELLAQTVGQTAA</sequence>
<dbReference type="InterPro" id="IPR013762">
    <property type="entry name" value="Integrase-like_cat_sf"/>
</dbReference>
<dbReference type="Gene3D" id="3.30.160.390">
    <property type="entry name" value="Integrase, DNA-binding domain"/>
    <property type="match status" value="1"/>
</dbReference>
<dbReference type="CDD" id="cd00796">
    <property type="entry name" value="INT_Rci_Hp1_C"/>
    <property type="match status" value="1"/>
</dbReference>
<dbReference type="InterPro" id="IPR011010">
    <property type="entry name" value="DNA_brk_join_enz"/>
</dbReference>
<dbReference type="Pfam" id="PF00589">
    <property type="entry name" value="Phage_integrase"/>
    <property type="match status" value="1"/>
</dbReference>
<dbReference type="Pfam" id="PF13356">
    <property type="entry name" value="Arm-DNA-bind_3"/>
    <property type="match status" value="1"/>
</dbReference>
<evidence type="ECO:0000256" key="2">
    <source>
        <dbReference type="ARBA" id="ARBA00022908"/>
    </source>
</evidence>
<feature type="domain" description="Tyr recombinase" evidence="6">
    <location>
        <begin position="233"/>
        <end position="409"/>
    </location>
</feature>
<dbReference type="InterPro" id="IPR038488">
    <property type="entry name" value="Integrase_DNA-bd_sf"/>
</dbReference>
<gene>
    <name evidence="7" type="ORF">GCM10011611_21090</name>
</gene>
<comment type="caution">
    <text evidence="7">The sequence shown here is derived from an EMBL/GenBank/DDBJ whole genome shotgun (WGS) entry which is preliminary data.</text>
</comment>
<evidence type="ECO:0000256" key="5">
    <source>
        <dbReference type="SAM" id="MobiDB-lite"/>
    </source>
</evidence>
<keyword evidence="8" id="KW-1185">Reference proteome</keyword>
<dbReference type="SUPFAM" id="SSF56349">
    <property type="entry name" value="DNA breaking-rejoining enzymes"/>
    <property type="match status" value="1"/>
</dbReference>
<feature type="compositionally biased region" description="Basic and acidic residues" evidence="5">
    <location>
        <begin position="423"/>
        <end position="442"/>
    </location>
</feature>
<dbReference type="InterPro" id="IPR050808">
    <property type="entry name" value="Phage_Integrase"/>
</dbReference>
<dbReference type="Gene3D" id="1.10.150.130">
    <property type="match status" value="1"/>
</dbReference>
<dbReference type="PROSITE" id="PS51898">
    <property type="entry name" value="TYR_RECOMBINASE"/>
    <property type="match status" value="1"/>
</dbReference>
<dbReference type="GO" id="GO:0003677">
    <property type="term" value="F:DNA binding"/>
    <property type="evidence" value="ECO:0007669"/>
    <property type="project" value="UniProtKB-KW"/>
</dbReference>
<evidence type="ECO:0000256" key="4">
    <source>
        <dbReference type="ARBA" id="ARBA00023172"/>
    </source>
</evidence>
<dbReference type="InterPro" id="IPR025166">
    <property type="entry name" value="Integrase_DNA_bind_dom"/>
</dbReference>
<reference evidence="7" key="1">
    <citation type="journal article" date="2014" name="Int. J. Syst. Evol. Microbiol.">
        <title>Complete genome sequence of Corynebacterium casei LMG S-19264T (=DSM 44701T), isolated from a smear-ripened cheese.</title>
        <authorList>
            <consortium name="US DOE Joint Genome Institute (JGI-PGF)"/>
            <person name="Walter F."/>
            <person name="Albersmeier A."/>
            <person name="Kalinowski J."/>
            <person name="Ruckert C."/>
        </authorList>
    </citation>
    <scope>NUCLEOTIDE SEQUENCE</scope>
    <source>
        <strain evidence="7">CGMCC 1.15725</strain>
    </source>
</reference>
<evidence type="ECO:0000259" key="6">
    <source>
        <dbReference type="PROSITE" id="PS51898"/>
    </source>
</evidence>
<reference evidence="7" key="2">
    <citation type="submission" date="2020-09" db="EMBL/GenBank/DDBJ databases">
        <authorList>
            <person name="Sun Q."/>
            <person name="Zhou Y."/>
        </authorList>
    </citation>
    <scope>NUCLEOTIDE SEQUENCE</scope>
    <source>
        <strain evidence="7">CGMCC 1.15725</strain>
    </source>
</reference>
<dbReference type="InterPro" id="IPR010998">
    <property type="entry name" value="Integrase_recombinase_N"/>
</dbReference>
<evidence type="ECO:0000256" key="3">
    <source>
        <dbReference type="ARBA" id="ARBA00023125"/>
    </source>
</evidence>
<dbReference type="EMBL" id="BMJQ01000005">
    <property type="protein sequence ID" value="GGF15110.1"/>
    <property type="molecule type" value="Genomic_DNA"/>
</dbReference>
<dbReference type="GO" id="GO:0006310">
    <property type="term" value="P:DNA recombination"/>
    <property type="evidence" value="ECO:0007669"/>
    <property type="project" value="UniProtKB-KW"/>
</dbReference>
<dbReference type="Proteomes" id="UP000646365">
    <property type="component" value="Unassembled WGS sequence"/>
</dbReference>
<keyword evidence="4" id="KW-0233">DNA recombination</keyword>
<keyword evidence="2" id="KW-0229">DNA integration</keyword>
<evidence type="ECO:0000313" key="8">
    <source>
        <dbReference type="Proteomes" id="UP000646365"/>
    </source>
</evidence>
<organism evidence="7 8">
    <name type="scientific">Aliidongia dinghuensis</name>
    <dbReference type="NCBI Taxonomy" id="1867774"/>
    <lineage>
        <taxon>Bacteria</taxon>
        <taxon>Pseudomonadati</taxon>
        <taxon>Pseudomonadota</taxon>
        <taxon>Alphaproteobacteria</taxon>
        <taxon>Rhodospirillales</taxon>
        <taxon>Dongiaceae</taxon>
        <taxon>Aliidongia</taxon>
    </lineage>
</organism>
<keyword evidence="3" id="KW-0238">DNA-binding</keyword>
<evidence type="ECO:0000313" key="7">
    <source>
        <dbReference type="EMBL" id="GGF15110.1"/>
    </source>
</evidence>
<protein>
    <submittedName>
        <fullName evidence="7">Integrase</fullName>
    </submittedName>
</protein>
<dbReference type="GO" id="GO:0015074">
    <property type="term" value="P:DNA integration"/>
    <property type="evidence" value="ECO:0007669"/>
    <property type="project" value="UniProtKB-KW"/>
</dbReference>
<evidence type="ECO:0000256" key="1">
    <source>
        <dbReference type="ARBA" id="ARBA00008857"/>
    </source>
</evidence>
<name>A0A8J2YSR6_9PROT</name>
<dbReference type="Gene3D" id="1.10.443.10">
    <property type="entry name" value="Intergrase catalytic core"/>
    <property type="match status" value="1"/>
</dbReference>
<proteinExistence type="inferred from homology"/>